<dbReference type="RefSeq" id="XP_004185225.1">
    <property type="nucleotide sequence ID" value="XM_004185177.1"/>
</dbReference>
<dbReference type="KEGG" id="eiv:EIN_133830"/>
<name>A0A0A1U2U9_ENTIV</name>
<organism evidence="1 2">
    <name type="scientific">Entamoeba invadens IP1</name>
    <dbReference type="NCBI Taxonomy" id="370355"/>
    <lineage>
        <taxon>Eukaryota</taxon>
        <taxon>Amoebozoa</taxon>
        <taxon>Evosea</taxon>
        <taxon>Archamoebae</taxon>
        <taxon>Mastigamoebida</taxon>
        <taxon>Entamoebidae</taxon>
        <taxon>Entamoeba</taxon>
    </lineage>
</organism>
<proteinExistence type="predicted"/>
<evidence type="ECO:0000313" key="1">
    <source>
        <dbReference type="EMBL" id="ELP85879.1"/>
    </source>
</evidence>
<dbReference type="EMBL" id="KB207027">
    <property type="protein sequence ID" value="ELP85879.1"/>
    <property type="molecule type" value="Genomic_DNA"/>
</dbReference>
<protein>
    <submittedName>
        <fullName evidence="1">Uncharacterized protein</fullName>
    </submittedName>
</protein>
<accession>A0A0A1U2U9</accession>
<dbReference type="VEuPathDB" id="AmoebaDB:EIN_133830"/>
<evidence type="ECO:0000313" key="2">
    <source>
        <dbReference type="Proteomes" id="UP000014680"/>
    </source>
</evidence>
<dbReference type="Proteomes" id="UP000014680">
    <property type="component" value="Unassembled WGS sequence"/>
</dbReference>
<gene>
    <name evidence="1" type="ORF">EIN_133830</name>
</gene>
<keyword evidence="2" id="KW-1185">Reference proteome</keyword>
<dbReference type="AlphaFoldDB" id="A0A0A1U2U9"/>
<dbReference type="GeneID" id="14884964"/>
<sequence length="474" mass="54505">MDLKRMALDLETVDSCYDHVENAEDKVRGLAVKNECYVHDSIIPMKKGTKKMSRCGECLDLVGPSNIQVQCTTAGTFRSRKVNEIVETNFMLINMVIVNHDLYDIVATTSDNYNDEYCEIAIRQSQCNNLPNPSLYVVDNNETHSKVQVLNMHEVTEFLIINNVQYILGLDPYFTIPHFDINIKVSAITFTNDVIHFLNVNLTKNNLITSTTKYDVSKLEDCQYDPNWNIYSTGAERETNDYFKWMFRSSDKSGKMYYEENKTEVLETENYLRFQSHDDFTKIVFVAQTPINFFEQYTLFSFTASSDKKWEYQENYVGVGNSSQEYFDSIIKCVGMPIDVINTKVNDNQYNISMKMYFNKTCSYLGNVIALDFITSENSELKVTSALLIKREDHQQSCSYDTLNCENVICTVRDATIDDGVGKWLNGCIPTCGKCRTGFECTTTGKCVESIVYNSRSRCSRLFVFLVFFCVLFI</sequence>
<reference evidence="1 2" key="1">
    <citation type="submission" date="2012-10" db="EMBL/GenBank/DDBJ databases">
        <authorList>
            <person name="Zafar N."/>
            <person name="Inman J."/>
            <person name="Hall N."/>
            <person name="Lorenzi H."/>
            <person name="Caler E."/>
        </authorList>
    </citation>
    <scope>NUCLEOTIDE SEQUENCE [LARGE SCALE GENOMIC DNA]</scope>
    <source>
        <strain evidence="1 2">IP1</strain>
    </source>
</reference>